<proteinExistence type="predicted"/>
<gene>
    <name evidence="2" type="ORF">D3H65_11770</name>
</gene>
<dbReference type="AlphaFoldDB" id="A0A3B7MLM4"/>
<dbReference type="RefSeq" id="WP_119050502.1">
    <property type="nucleotide sequence ID" value="NZ_CP032157.1"/>
</dbReference>
<protein>
    <submittedName>
        <fullName evidence="2">Uncharacterized protein</fullName>
    </submittedName>
</protein>
<keyword evidence="1" id="KW-1133">Transmembrane helix</keyword>
<feature type="transmembrane region" description="Helical" evidence="1">
    <location>
        <begin position="36"/>
        <end position="59"/>
    </location>
</feature>
<evidence type="ECO:0000313" key="3">
    <source>
        <dbReference type="Proteomes" id="UP000263900"/>
    </source>
</evidence>
<dbReference type="KEGG" id="pseg:D3H65_11770"/>
<accession>A0A3B7MLM4</accession>
<keyword evidence="1" id="KW-0812">Transmembrane</keyword>
<dbReference type="EMBL" id="CP032157">
    <property type="protein sequence ID" value="AXY74617.1"/>
    <property type="molecule type" value="Genomic_DNA"/>
</dbReference>
<reference evidence="2 3" key="1">
    <citation type="submission" date="2018-09" db="EMBL/GenBank/DDBJ databases">
        <title>Genome sequencing of strain 6GH32-13.</title>
        <authorList>
            <person name="Weon H.-Y."/>
            <person name="Heo J."/>
            <person name="Kwon S.-W."/>
        </authorList>
    </citation>
    <scope>NUCLEOTIDE SEQUENCE [LARGE SCALE GENOMIC DNA]</scope>
    <source>
        <strain evidence="2 3">5GH32-13</strain>
    </source>
</reference>
<sequence>MKTRLSATSNGKLFPLLFVGVILLIQIFTIHRWTDLIWTGILAGILILIGYRSSIVVSYDEQYLYVDRFRWDEEKISYTAIVSIARYLDITEEDSPDDGAYNNDMEYEITYIDHAGVERSRHFQVAEQNIELWNKVKATILRHNPNVIITE</sequence>
<evidence type="ECO:0000256" key="1">
    <source>
        <dbReference type="SAM" id="Phobius"/>
    </source>
</evidence>
<organism evidence="2 3">
    <name type="scientific">Paraflavitalea soli</name>
    <dbReference type="NCBI Taxonomy" id="2315862"/>
    <lineage>
        <taxon>Bacteria</taxon>
        <taxon>Pseudomonadati</taxon>
        <taxon>Bacteroidota</taxon>
        <taxon>Chitinophagia</taxon>
        <taxon>Chitinophagales</taxon>
        <taxon>Chitinophagaceae</taxon>
        <taxon>Paraflavitalea</taxon>
    </lineage>
</organism>
<evidence type="ECO:0000313" key="2">
    <source>
        <dbReference type="EMBL" id="AXY74617.1"/>
    </source>
</evidence>
<feature type="transmembrane region" description="Helical" evidence="1">
    <location>
        <begin position="12"/>
        <end position="30"/>
    </location>
</feature>
<name>A0A3B7MLM4_9BACT</name>
<dbReference type="Proteomes" id="UP000263900">
    <property type="component" value="Chromosome"/>
</dbReference>
<keyword evidence="1" id="KW-0472">Membrane</keyword>
<keyword evidence="3" id="KW-1185">Reference proteome</keyword>